<name>X1VMV0_9ZZZZ</name>
<proteinExistence type="predicted"/>
<feature type="region of interest" description="Disordered" evidence="1">
    <location>
        <begin position="55"/>
        <end position="82"/>
    </location>
</feature>
<protein>
    <submittedName>
        <fullName evidence="2">Uncharacterized protein</fullName>
    </submittedName>
</protein>
<dbReference type="EMBL" id="BARW01039519">
    <property type="protein sequence ID" value="GAJ20982.1"/>
    <property type="molecule type" value="Genomic_DNA"/>
</dbReference>
<gene>
    <name evidence="2" type="ORF">S12H4_60157</name>
</gene>
<comment type="caution">
    <text evidence="2">The sequence shown here is derived from an EMBL/GenBank/DDBJ whole genome shotgun (WGS) entry which is preliminary data.</text>
</comment>
<feature type="compositionally biased region" description="Polar residues" evidence="1">
    <location>
        <begin position="67"/>
        <end position="76"/>
    </location>
</feature>
<dbReference type="AlphaFoldDB" id="X1VMV0"/>
<organism evidence="2">
    <name type="scientific">marine sediment metagenome</name>
    <dbReference type="NCBI Taxonomy" id="412755"/>
    <lineage>
        <taxon>unclassified sequences</taxon>
        <taxon>metagenomes</taxon>
        <taxon>ecological metagenomes</taxon>
    </lineage>
</organism>
<evidence type="ECO:0000313" key="2">
    <source>
        <dbReference type="EMBL" id="GAJ20982.1"/>
    </source>
</evidence>
<feature type="non-terminal residue" evidence="2">
    <location>
        <position position="82"/>
    </location>
</feature>
<evidence type="ECO:0000256" key="1">
    <source>
        <dbReference type="SAM" id="MobiDB-lite"/>
    </source>
</evidence>
<sequence>MAVLPLTATPAFFTRIDFIPDLEIDPAGKTYFVVFDLKWAATAGLTLQSQIEASGITDSSTDDDPVGNQTSGTTTIVAVEDT</sequence>
<accession>X1VMV0</accession>
<reference evidence="2" key="1">
    <citation type="journal article" date="2014" name="Front. Microbiol.">
        <title>High frequency of phylogenetically diverse reductive dehalogenase-homologous genes in deep subseafloor sedimentary metagenomes.</title>
        <authorList>
            <person name="Kawai M."/>
            <person name="Futagami T."/>
            <person name="Toyoda A."/>
            <person name="Takaki Y."/>
            <person name="Nishi S."/>
            <person name="Hori S."/>
            <person name="Arai W."/>
            <person name="Tsubouchi T."/>
            <person name="Morono Y."/>
            <person name="Uchiyama I."/>
            <person name="Ito T."/>
            <person name="Fujiyama A."/>
            <person name="Inagaki F."/>
            <person name="Takami H."/>
        </authorList>
    </citation>
    <scope>NUCLEOTIDE SEQUENCE</scope>
    <source>
        <strain evidence="2">Expedition CK06-06</strain>
    </source>
</reference>